<name>A0A167QF31_CALVF</name>
<dbReference type="Pfam" id="PF00067">
    <property type="entry name" value="p450"/>
    <property type="match status" value="1"/>
</dbReference>
<accession>A0A167QF31</accession>
<evidence type="ECO:0000313" key="1">
    <source>
        <dbReference type="EMBL" id="KZO99699.1"/>
    </source>
</evidence>
<sequence>MVQYPEVQRKAQAELDSVIGRERPPTIADRDNLSLLLGRRPRDIALATSCNFRSSPCIAKRRGVRGVFSAEGDHSSRQHDV</sequence>
<organism evidence="1 2">
    <name type="scientific">Calocera viscosa (strain TUFC12733)</name>
    <dbReference type="NCBI Taxonomy" id="1330018"/>
    <lineage>
        <taxon>Eukaryota</taxon>
        <taxon>Fungi</taxon>
        <taxon>Dikarya</taxon>
        <taxon>Basidiomycota</taxon>
        <taxon>Agaricomycotina</taxon>
        <taxon>Dacrymycetes</taxon>
        <taxon>Dacrymycetales</taxon>
        <taxon>Dacrymycetaceae</taxon>
        <taxon>Calocera</taxon>
    </lineage>
</organism>
<gene>
    <name evidence="1" type="ORF">CALVIDRAFT_357349</name>
</gene>
<dbReference type="OrthoDB" id="2789670at2759"/>
<reference evidence="1 2" key="1">
    <citation type="journal article" date="2016" name="Mol. Biol. Evol.">
        <title>Comparative Genomics of Early-Diverging Mushroom-Forming Fungi Provides Insights into the Origins of Lignocellulose Decay Capabilities.</title>
        <authorList>
            <person name="Nagy L.G."/>
            <person name="Riley R."/>
            <person name="Tritt A."/>
            <person name="Adam C."/>
            <person name="Daum C."/>
            <person name="Floudas D."/>
            <person name="Sun H."/>
            <person name="Yadav J.S."/>
            <person name="Pangilinan J."/>
            <person name="Larsson K.H."/>
            <person name="Matsuura K."/>
            <person name="Barry K."/>
            <person name="Labutti K."/>
            <person name="Kuo R."/>
            <person name="Ohm R.A."/>
            <person name="Bhattacharya S.S."/>
            <person name="Shirouzu T."/>
            <person name="Yoshinaga Y."/>
            <person name="Martin F.M."/>
            <person name="Grigoriev I.V."/>
            <person name="Hibbett D.S."/>
        </authorList>
    </citation>
    <scope>NUCLEOTIDE SEQUENCE [LARGE SCALE GENOMIC DNA]</scope>
    <source>
        <strain evidence="1 2">TUFC12733</strain>
    </source>
</reference>
<dbReference type="Proteomes" id="UP000076738">
    <property type="component" value="Unassembled WGS sequence"/>
</dbReference>
<evidence type="ECO:0008006" key="3">
    <source>
        <dbReference type="Google" id="ProtNLM"/>
    </source>
</evidence>
<evidence type="ECO:0000313" key="2">
    <source>
        <dbReference type="Proteomes" id="UP000076738"/>
    </source>
</evidence>
<dbReference type="InterPro" id="IPR001128">
    <property type="entry name" value="Cyt_P450"/>
</dbReference>
<dbReference type="GO" id="GO:0020037">
    <property type="term" value="F:heme binding"/>
    <property type="evidence" value="ECO:0007669"/>
    <property type="project" value="InterPro"/>
</dbReference>
<dbReference type="EMBL" id="KV417271">
    <property type="protein sequence ID" value="KZO99699.1"/>
    <property type="molecule type" value="Genomic_DNA"/>
</dbReference>
<keyword evidence="2" id="KW-1185">Reference proteome</keyword>
<dbReference type="GO" id="GO:0004497">
    <property type="term" value="F:monooxygenase activity"/>
    <property type="evidence" value="ECO:0007669"/>
    <property type="project" value="InterPro"/>
</dbReference>
<protein>
    <recommendedName>
        <fullName evidence="3">Cytochrome P450</fullName>
    </recommendedName>
</protein>
<dbReference type="Gene3D" id="1.10.630.10">
    <property type="entry name" value="Cytochrome P450"/>
    <property type="match status" value="1"/>
</dbReference>
<proteinExistence type="predicted"/>
<dbReference type="AlphaFoldDB" id="A0A167QF31"/>
<dbReference type="GO" id="GO:0005506">
    <property type="term" value="F:iron ion binding"/>
    <property type="evidence" value="ECO:0007669"/>
    <property type="project" value="InterPro"/>
</dbReference>
<dbReference type="GO" id="GO:0016705">
    <property type="term" value="F:oxidoreductase activity, acting on paired donors, with incorporation or reduction of molecular oxygen"/>
    <property type="evidence" value="ECO:0007669"/>
    <property type="project" value="InterPro"/>
</dbReference>
<dbReference type="SUPFAM" id="SSF48264">
    <property type="entry name" value="Cytochrome P450"/>
    <property type="match status" value="1"/>
</dbReference>
<dbReference type="InterPro" id="IPR036396">
    <property type="entry name" value="Cyt_P450_sf"/>
</dbReference>